<evidence type="ECO:0000313" key="3">
    <source>
        <dbReference type="Proteomes" id="UP000535589"/>
    </source>
</evidence>
<proteinExistence type="predicted"/>
<evidence type="ECO:0000256" key="1">
    <source>
        <dbReference type="SAM" id="Phobius"/>
    </source>
</evidence>
<reference evidence="2 3" key="1">
    <citation type="submission" date="2020-04" db="EMBL/GenBank/DDBJ databases">
        <title>Vibrio sp. SM6, a novel species isolated from seawater.</title>
        <authorList>
            <person name="Wang X."/>
        </authorList>
    </citation>
    <scope>NUCLEOTIDE SEQUENCE [LARGE SCALE GENOMIC DNA]</scope>
    <source>
        <strain evidence="2 3">SM6</strain>
    </source>
</reference>
<keyword evidence="3" id="KW-1185">Reference proteome</keyword>
<dbReference type="EMBL" id="JABAIK010000019">
    <property type="protein sequence ID" value="NLS14354.1"/>
    <property type="molecule type" value="Genomic_DNA"/>
</dbReference>
<comment type="caution">
    <text evidence="2">The sequence shown here is derived from an EMBL/GenBank/DDBJ whole genome shotgun (WGS) entry which is preliminary data.</text>
</comment>
<dbReference type="Proteomes" id="UP000535589">
    <property type="component" value="Unassembled WGS sequence"/>
</dbReference>
<name>A0A7X8TT58_9VIBR</name>
<keyword evidence="1" id="KW-0472">Membrane</keyword>
<feature type="transmembrane region" description="Helical" evidence="1">
    <location>
        <begin position="29"/>
        <end position="52"/>
    </location>
</feature>
<evidence type="ECO:0000313" key="2">
    <source>
        <dbReference type="EMBL" id="NLS14354.1"/>
    </source>
</evidence>
<feature type="transmembrane region" description="Helical" evidence="1">
    <location>
        <begin position="306"/>
        <end position="326"/>
    </location>
</feature>
<dbReference type="RefSeq" id="WP_168837451.1">
    <property type="nucleotide sequence ID" value="NZ_JABAIK010000019.1"/>
</dbReference>
<protein>
    <recommendedName>
        <fullName evidence="4">Chemotaxis protein</fullName>
    </recommendedName>
</protein>
<evidence type="ECO:0008006" key="4">
    <source>
        <dbReference type="Google" id="ProtNLM"/>
    </source>
</evidence>
<keyword evidence="1" id="KW-1133">Transmembrane helix</keyword>
<organism evidence="2 3">
    <name type="scientific">Vibrio agarilyticus</name>
    <dbReference type="NCBI Taxonomy" id="2726741"/>
    <lineage>
        <taxon>Bacteria</taxon>
        <taxon>Pseudomonadati</taxon>
        <taxon>Pseudomonadota</taxon>
        <taxon>Gammaproteobacteria</taxon>
        <taxon>Vibrionales</taxon>
        <taxon>Vibrionaceae</taxon>
        <taxon>Vibrio</taxon>
    </lineage>
</organism>
<dbReference type="AlphaFoldDB" id="A0A7X8TT58"/>
<keyword evidence="1" id="KW-0812">Transmembrane</keyword>
<sequence length="401" mass="45289">MSQVPLNPEPTRSFVNVAPNRERQRVSNVIRAPLLLLCITMGGVLLALAWWLNSDHRRDAQLYHQERALRVAHIKTATDFGLQMWQARMALVMTWSNPRDLARVIRAEQAMADLNTEALRYHPQTESGANIKRLVPQYIAEAQVMFDYFRTIEAAVSYGVLGSGDVYRDYALHVANGAYTHEWSRQALIAVNHLQRASLYYNGFIAGMRQSYLDQALSNTQAAIDILERHQDDAATQHVLVTATRYQEAMRMLDQGIAEYQRAHRTSIKIGLELNRALTDLQNRLGEQGFNFADDRLEDAARKMPLVSLMVLVSLIIMTSLLWLAFRIRRSFHEGDFELKNVDNGEKGLSVPSASVFSDADVSVEQIQQELQQVLARVTQLSAQLNASGKDDVASSRGRHT</sequence>
<gene>
    <name evidence="2" type="ORF">HGP28_15850</name>
</gene>
<accession>A0A7X8TT58</accession>